<evidence type="ECO:0000313" key="2">
    <source>
        <dbReference type="EMBL" id="RJG51546.1"/>
    </source>
</evidence>
<name>A0A418YKQ7_9GAMM</name>
<evidence type="ECO:0008006" key="4">
    <source>
        <dbReference type="Google" id="ProtNLM"/>
    </source>
</evidence>
<proteinExistence type="predicted"/>
<reference evidence="2 3" key="1">
    <citation type="submission" date="2018-09" db="EMBL/GenBank/DDBJ databases">
        <authorList>
            <person name="Wang F."/>
        </authorList>
    </citation>
    <scope>NUCLEOTIDE SEQUENCE [LARGE SCALE GENOMIC DNA]</scope>
    <source>
        <strain evidence="2 3">PLHSC7-2</strain>
    </source>
</reference>
<accession>A0A418YKQ7</accession>
<keyword evidence="3" id="KW-1185">Reference proteome</keyword>
<gene>
    <name evidence="2" type="ORF">D1Z90_02100</name>
</gene>
<comment type="caution">
    <text evidence="2">The sequence shown here is derived from an EMBL/GenBank/DDBJ whole genome shotgun (WGS) entry which is preliminary data.</text>
</comment>
<evidence type="ECO:0000256" key="1">
    <source>
        <dbReference type="SAM" id="SignalP"/>
    </source>
</evidence>
<dbReference type="Proteomes" id="UP000283255">
    <property type="component" value="Unassembled WGS sequence"/>
</dbReference>
<dbReference type="RefSeq" id="WP_119909070.1">
    <property type="nucleotide sequence ID" value="NZ_QZCH01000001.1"/>
</dbReference>
<keyword evidence="1" id="KW-0732">Signal</keyword>
<reference evidence="2 3" key="2">
    <citation type="submission" date="2019-01" db="EMBL/GenBank/DDBJ databases">
        <title>Motilimonas pumilus sp. nov., isolated from the gut of sea cucumber (Apostichopus japonicus).</title>
        <authorList>
            <person name="Wang F.-Q."/>
            <person name="Ren L.-H."/>
            <person name="Lin Y.-W."/>
            <person name="Sun G.-H."/>
            <person name="Du Z.-J."/>
            <person name="Zhao J.-X."/>
            <person name="Liu X.-J."/>
            <person name="Liu L.-J."/>
        </authorList>
    </citation>
    <scope>NUCLEOTIDE SEQUENCE [LARGE SCALE GENOMIC DNA]</scope>
    <source>
        <strain evidence="2 3">PLHSC7-2</strain>
    </source>
</reference>
<dbReference type="AlphaFoldDB" id="A0A418YKQ7"/>
<dbReference type="EMBL" id="QZCH01000001">
    <property type="protein sequence ID" value="RJG51546.1"/>
    <property type="molecule type" value="Genomic_DNA"/>
</dbReference>
<sequence length="187" mass="20202">MKKLLLAASLCLASFGFINSAAAASVEEERKELQTMTQDVLGDLYKTHPAAKNDINKSYGYAVFSNTGMNLFLLSTARGGGIAFEKASGKKIYMDMFSAGAGIGLGVKEFRGIFIFETKSAFEDFVNNGWDLSGQADAAAKKGDEGEAIDEAMSIAPNVKYYQLTEKGLALQATLQGTKYYKNDKLN</sequence>
<dbReference type="OrthoDB" id="117166at2"/>
<evidence type="ECO:0000313" key="3">
    <source>
        <dbReference type="Proteomes" id="UP000283255"/>
    </source>
</evidence>
<protein>
    <recommendedName>
        <fullName evidence="4">Ysc84 actin-binding domain-containing protein</fullName>
    </recommendedName>
</protein>
<feature type="chain" id="PRO_5019463620" description="Ysc84 actin-binding domain-containing protein" evidence="1">
    <location>
        <begin position="24"/>
        <end position="187"/>
    </location>
</feature>
<feature type="signal peptide" evidence="1">
    <location>
        <begin position="1"/>
        <end position="23"/>
    </location>
</feature>
<organism evidence="2 3">
    <name type="scientific">Motilimonas pumila</name>
    <dbReference type="NCBI Taxonomy" id="2303987"/>
    <lineage>
        <taxon>Bacteria</taxon>
        <taxon>Pseudomonadati</taxon>
        <taxon>Pseudomonadota</taxon>
        <taxon>Gammaproteobacteria</taxon>
        <taxon>Alteromonadales</taxon>
        <taxon>Alteromonadales genera incertae sedis</taxon>
        <taxon>Motilimonas</taxon>
    </lineage>
</organism>